<comment type="caution">
    <text evidence="2">The sequence shown here is derived from an EMBL/GenBank/DDBJ whole genome shotgun (WGS) entry which is preliminary data.</text>
</comment>
<dbReference type="Proteomes" id="UP001599756">
    <property type="component" value="Unassembled WGS sequence"/>
</dbReference>
<accession>A0ABW6HGV3</accession>
<name>A0ABW6HGV3_9ACTN</name>
<reference evidence="2 3" key="1">
    <citation type="submission" date="2024-09" db="EMBL/GenBank/DDBJ databases">
        <title>The Natural Products Discovery Center: Release of the First 8490 Sequenced Strains for Exploring Actinobacteria Biosynthetic Diversity.</title>
        <authorList>
            <person name="Kalkreuter E."/>
            <person name="Kautsar S.A."/>
            <person name="Yang D."/>
            <person name="Bader C.D."/>
            <person name="Teijaro C.N."/>
            <person name="Fluegel L."/>
            <person name="Davis C.M."/>
            <person name="Simpson J.R."/>
            <person name="Lauterbach L."/>
            <person name="Steele A.D."/>
            <person name="Gui C."/>
            <person name="Meng S."/>
            <person name="Li G."/>
            <person name="Viehrig K."/>
            <person name="Ye F."/>
            <person name="Su P."/>
            <person name="Kiefer A.F."/>
            <person name="Nichols A."/>
            <person name="Cepeda A.J."/>
            <person name="Yan W."/>
            <person name="Fan B."/>
            <person name="Jiang Y."/>
            <person name="Adhikari A."/>
            <person name="Zheng C.-J."/>
            <person name="Schuster L."/>
            <person name="Cowan T.M."/>
            <person name="Smanski M.J."/>
            <person name="Chevrette M.G."/>
            <person name="De Carvalho L.P.S."/>
            <person name="Shen B."/>
        </authorList>
    </citation>
    <scope>NUCLEOTIDE SEQUENCE [LARGE SCALE GENOMIC DNA]</scope>
    <source>
        <strain evidence="2 3">NPDC059500</strain>
    </source>
</reference>
<feature type="signal peptide" evidence="1">
    <location>
        <begin position="1"/>
        <end position="21"/>
    </location>
</feature>
<evidence type="ECO:0000313" key="2">
    <source>
        <dbReference type="EMBL" id="MFE1755571.1"/>
    </source>
</evidence>
<protein>
    <submittedName>
        <fullName evidence="2">Uncharacterized protein</fullName>
    </submittedName>
</protein>
<feature type="chain" id="PRO_5045459062" evidence="1">
    <location>
        <begin position="22"/>
        <end position="535"/>
    </location>
</feature>
<organism evidence="2 3">
    <name type="scientific">Streptomyces anandii</name>
    <dbReference type="NCBI Taxonomy" id="285454"/>
    <lineage>
        <taxon>Bacteria</taxon>
        <taxon>Bacillati</taxon>
        <taxon>Actinomycetota</taxon>
        <taxon>Actinomycetes</taxon>
        <taxon>Kitasatosporales</taxon>
        <taxon>Streptomycetaceae</taxon>
        <taxon>Streptomyces</taxon>
    </lineage>
</organism>
<dbReference type="EMBL" id="JBHYTS010000097">
    <property type="protein sequence ID" value="MFE1755571.1"/>
    <property type="molecule type" value="Genomic_DNA"/>
</dbReference>
<gene>
    <name evidence="2" type="ORF">ACFW88_34400</name>
</gene>
<dbReference type="RefSeq" id="WP_381843314.1">
    <property type="nucleotide sequence ID" value="NZ_JBHYTS010000097.1"/>
</dbReference>
<proteinExistence type="predicted"/>
<evidence type="ECO:0000313" key="3">
    <source>
        <dbReference type="Proteomes" id="UP001599756"/>
    </source>
</evidence>
<evidence type="ECO:0000256" key="1">
    <source>
        <dbReference type="SAM" id="SignalP"/>
    </source>
</evidence>
<sequence>MRKLAAATLMAMTMGSFTSYVGGVAFAVGPGGATATGGSAGGDLSQQNVAQEGRQNSACDLSTAGDISLDPGQLRGRCVNGDGSYNEFTRVRYKGARAVGGDGVTSVEQQNIAQKGRQNNACADSIDFTLEVTGGLVGDECSNKDHSRNKYTLFQSGGADAVGASGLDGPFQNNIAQEGRQNNACATNNDADFDLTGGRTTSRCDNGDGSDNERVLTKGGGAHVKSGSGTGFEEENIAQEGRQNNACDSGVFFLPDLEGGRLASECVNRDHSSSKDVLVRGGGSRVRGGDGAEFQQNIAQEGRQNNACDNSLFPEPPDAGDARVDSRCANVDGSRTKDAVIKGRGTRVDGGSSAASLIQQNIGQEGRQNNACNNVNMVDVTDLTLSGGSAEFRCATVDRSENEGTKEIGGGARIHGGSAVADANQQNIAQEGRQNNACGNHNALDGVSLTDTRVRSSCATVDDSVNKGTTRIGGGARVEGGSSLAGLFQQNIAQEGRQNNACGNSNDLSLTATDARIDSQCLAVDRSVNIGSQES</sequence>
<keyword evidence="1" id="KW-0732">Signal</keyword>
<keyword evidence="3" id="KW-1185">Reference proteome</keyword>